<gene>
    <name evidence="1" type="ORF">NPIL_42331</name>
</gene>
<feature type="non-terminal residue" evidence="1">
    <location>
        <position position="1"/>
    </location>
</feature>
<sequence length="60" mass="6730">KVPVIAACVASHLETQCGSAARRAFVHIAREFRPLIQSECSSENILKLKRNFLDYLELEG</sequence>
<dbReference type="Proteomes" id="UP000887013">
    <property type="component" value="Unassembled WGS sequence"/>
</dbReference>
<accession>A0A8X6U3R5</accession>
<evidence type="ECO:0000313" key="1">
    <source>
        <dbReference type="EMBL" id="GFT78615.1"/>
    </source>
</evidence>
<dbReference type="EMBL" id="BMAW01118220">
    <property type="protein sequence ID" value="GFT78615.1"/>
    <property type="molecule type" value="Genomic_DNA"/>
</dbReference>
<comment type="caution">
    <text evidence="1">The sequence shown here is derived from an EMBL/GenBank/DDBJ whole genome shotgun (WGS) entry which is preliminary data.</text>
</comment>
<keyword evidence="2" id="KW-1185">Reference proteome</keyword>
<organism evidence="1 2">
    <name type="scientific">Nephila pilipes</name>
    <name type="common">Giant wood spider</name>
    <name type="synonym">Nephila maculata</name>
    <dbReference type="NCBI Taxonomy" id="299642"/>
    <lineage>
        <taxon>Eukaryota</taxon>
        <taxon>Metazoa</taxon>
        <taxon>Ecdysozoa</taxon>
        <taxon>Arthropoda</taxon>
        <taxon>Chelicerata</taxon>
        <taxon>Arachnida</taxon>
        <taxon>Araneae</taxon>
        <taxon>Araneomorphae</taxon>
        <taxon>Entelegynae</taxon>
        <taxon>Araneoidea</taxon>
        <taxon>Nephilidae</taxon>
        <taxon>Nephila</taxon>
    </lineage>
</organism>
<protein>
    <submittedName>
        <fullName evidence="1">Uncharacterized protein</fullName>
    </submittedName>
</protein>
<reference evidence="1" key="1">
    <citation type="submission" date="2020-08" db="EMBL/GenBank/DDBJ databases">
        <title>Multicomponent nature underlies the extraordinary mechanical properties of spider dragline silk.</title>
        <authorList>
            <person name="Kono N."/>
            <person name="Nakamura H."/>
            <person name="Mori M."/>
            <person name="Yoshida Y."/>
            <person name="Ohtoshi R."/>
            <person name="Malay A.D."/>
            <person name="Moran D.A.P."/>
            <person name="Tomita M."/>
            <person name="Numata K."/>
            <person name="Arakawa K."/>
        </authorList>
    </citation>
    <scope>NUCLEOTIDE SEQUENCE</scope>
</reference>
<name>A0A8X6U3R5_NEPPI</name>
<evidence type="ECO:0000313" key="2">
    <source>
        <dbReference type="Proteomes" id="UP000887013"/>
    </source>
</evidence>
<proteinExistence type="predicted"/>
<dbReference type="AlphaFoldDB" id="A0A8X6U3R5"/>